<feature type="coiled-coil region" evidence="2">
    <location>
        <begin position="798"/>
        <end position="825"/>
    </location>
</feature>
<keyword evidence="1" id="KW-0597">Phosphoprotein</keyword>
<protein>
    <submittedName>
        <fullName evidence="6">Transcriptional regulator</fullName>
    </submittedName>
</protein>
<keyword evidence="7" id="KW-1185">Reference proteome</keyword>
<organism evidence="6 7">
    <name type="scientific">Mucilaginibacter limnophilus</name>
    <dbReference type="NCBI Taxonomy" id="1932778"/>
    <lineage>
        <taxon>Bacteria</taxon>
        <taxon>Pseudomonadati</taxon>
        <taxon>Bacteroidota</taxon>
        <taxon>Sphingobacteriia</taxon>
        <taxon>Sphingobacteriales</taxon>
        <taxon>Sphingobacteriaceae</taxon>
        <taxon>Mucilaginibacter</taxon>
    </lineage>
</organism>
<dbReference type="InterPro" id="IPR036388">
    <property type="entry name" value="WH-like_DNA-bd_sf"/>
</dbReference>
<dbReference type="GO" id="GO:0003677">
    <property type="term" value="F:DNA binding"/>
    <property type="evidence" value="ECO:0007669"/>
    <property type="project" value="InterPro"/>
</dbReference>
<reference evidence="6 7" key="1">
    <citation type="submission" date="2019-01" db="EMBL/GenBank/DDBJ databases">
        <authorList>
            <person name="Chen W.-M."/>
        </authorList>
    </citation>
    <scope>NUCLEOTIDE SEQUENCE [LARGE SCALE GENOMIC DNA]</scope>
    <source>
        <strain evidence="6 7">YBJ-36</strain>
    </source>
</reference>
<evidence type="ECO:0000256" key="3">
    <source>
        <dbReference type="SAM" id="Phobius"/>
    </source>
</evidence>
<dbReference type="EMBL" id="SACK01000001">
    <property type="protein sequence ID" value="RVU02436.1"/>
    <property type="molecule type" value="Genomic_DNA"/>
</dbReference>
<proteinExistence type="predicted"/>
<dbReference type="RefSeq" id="WP_127702812.1">
    <property type="nucleotide sequence ID" value="NZ_SACK01000001.1"/>
</dbReference>
<dbReference type="Gene3D" id="1.10.10.10">
    <property type="entry name" value="Winged helix-like DNA-binding domain superfamily/Winged helix DNA-binding domain"/>
    <property type="match status" value="1"/>
</dbReference>
<sequence>MKYILLFFLSFFLFNGLFAQTQIGSPQIFNYTAEKYKGGVQNWDIAQDKNGLLYFGNKEGLLTFNGKFWNRYSLPNYTVIRSVKVDQQNRIFVGGQDELGYFFPDKQGVLKYHSLLGLLPANERKMADIWNIAINDGGVFFRSWTSIIHYKDGAVQVYKPETSWDFLGCVDGKILAQSHNKGLLLFDKGIWRPLVNDPVLKDTYVSFVLPYSRDTILVGTLKKGLFLLAGSKLIRKSTDIDGELFRTRTFCGLNVENNEIALGTTSQGLLIINKAGQLMQRYALSEGLQTEDIHGIYSDKNGSLWLAEDNGIDMVALNSAIKYIYPGKNKQITYSIRVFDKKLYMATSNGVFYTQLESNQPDLSLSKGWFAPLKNISGSAWNLDVLNNHLVVGHEDGLFTITGNEAKQLYPTPGTWLFQPVSNIFPSAYFIAGTYTGLQLLNDNNGVLTNPGRVQGTNESLRFLVYDSANNAIWASHPYHGVYKIQLSVDLKRVISEKLFTKADGLPSTLYNYVYHIQNRVVVATEKGIYEYNARTNKFEFSAFFKPYFNNLPVIYLKDDYDGNVWFVTNRKEVGVVEMNESKKGQVTFFPEIKEKIVGGFESIYPYDASNVFIGATRGMLHINYRKFKERRNKLKVVLGQVRIAGQRDSILFGGYFVNNNVVERKQAQANIPHLKYNQNFLHFEFASTLYNEQNTIEYSCYLEGVDKDWSVWTDKSEKDYTALPAGKYIFKVKARNNSGDESKIVSYQFTVRPVWYKSIWAYLVYIALLVYLVFRLFKWQQKKHIKEQEKLHYLNQLELDKNEKEIIRLQNEKLESDIDFKNRELANMIMHLVQRGKIIEKIKEELSVISKDNRAVANSTHFKRLLRLIADVEKGEKDWEQFTQHFNTVHTNFFKNLQHEFPDITSNELKLCAFIKMNLSTKEIAQLMNITIKGVEIARYRLRKKLSIQSDTNLYTFLLRIESESAAIKI</sequence>
<dbReference type="InterPro" id="IPR015943">
    <property type="entry name" value="WD40/YVTN_repeat-like_dom_sf"/>
</dbReference>
<dbReference type="InterPro" id="IPR013783">
    <property type="entry name" value="Ig-like_fold"/>
</dbReference>
<dbReference type="Proteomes" id="UP000282759">
    <property type="component" value="Unassembled WGS sequence"/>
</dbReference>
<dbReference type="GO" id="GO:0000155">
    <property type="term" value="F:phosphorelay sensor kinase activity"/>
    <property type="evidence" value="ECO:0007669"/>
    <property type="project" value="TreeGrafter"/>
</dbReference>
<comment type="caution">
    <text evidence="6">The sequence shown here is derived from an EMBL/GenBank/DDBJ whole genome shotgun (WGS) entry which is preliminary data.</text>
</comment>
<evidence type="ECO:0000313" key="6">
    <source>
        <dbReference type="EMBL" id="RVU02436.1"/>
    </source>
</evidence>
<dbReference type="PANTHER" id="PTHR43547">
    <property type="entry name" value="TWO-COMPONENT HISTIDINE KINASE"/>
    <property type="match status" value="1"/>
</dbReference>
<evidence type="ECO:0000259" key="5">
    <source>
        <dbReference type="SMART" id="SM00421"/>
    </source>
</evidence>
<dbReference type="InterPro" id="IPR011123">
    <property type="entry name" value="Y_Y_Y"/>
</dbReference>
<feature type="domain" description="HTH luxR-type" evidence="5">
    <location>
        <begin position="902"/>
        <end position="959"/>
    </location>
</feature>
<keyword evidence="3" id="KW-1133">Transmembrane helix</keyword>
<dbReference type="Gene3D" id="2.60.40.10">
    <property type="entry name" value="Immunoglobulins"/>
    <property type="match status" value="1"/>
</dbReference>
<dbReference type="PANTHER" id="PTHR43547:SF2">
    <property type="entry name" value="HYBRID SIGNAL TRANSDUCTION HISTIDINE KINASE C"/>
    <property type="match status" value="1"/>
</dbReference>
<feature type="signal peptide" evidence="4">
    <location>
        <begin position="1"/>
        <end position="19"/>
    </location>
</feature>
<feature type="transmembrane region" description="Helical" evidence="3">
    <location>
        <begin position="760"/>
        <end position="778"/>
    </location>
</feature>
<dbReference type="InterPro" id="IPR016032">
    <property type="entry name" value="Sig_transdc_resp-reg_C-effctor"/>
</dbReference>
<gene>
    <name evidence="6" type="ORF">EOD41_00405</name>
</gene>
<dbReference type="SUPFAM" id="SSF63829">
    <property type="entry name" value="Calcium-dependent phosphotriesterase"/>
    <property type="match status" value="1"/>
</dbReference>
<evidence type="ECO:0000313" key="7">
    <source>
        <dbReference type="Proteomes" id="UP000282759"/>
    </source>
</evidence>
<feature type="chain" id="PRO_5018787059" evidence="4">
    <location>
        <begin position="20"/>
        <end position="971"/>
    </location>
</feature>
<dbReference type="SMART" id="SM00421">
    <property type="entry name" value="HTH_LUXR"/>
    <property type="match status" value="1"/>
</dbReference>
<keyword evidence="3" id="KW-0472">Membrane</keyword>
<dbReference type="GO" id="GO:0006355">
    <property type="term" value="P:regulation of DNA-templated transcription"/>
    <property type="evidence" value="ECO:0007669"/>
    <property type="project" value="InterPro"/>
</dbReference>
<dbReference type="InterPro" id="IPR000792">
    <property type="entry name" value="Tscrpt_reg_LuxR_C"/>
</dbReference>
<evidence type="ECO:0000256" key="4">
    <source>
        <dbReference type="SAM" id="SignalP"/>
    </source>
</evidence>
<keyword evidence="4" id="KW-0732">Signal</keyword>
<accession>A0A3S2UQY7</accession>
<dbReference type="Pfam" id="PF07495">
    <property type="entry name" value="Y_Y_Y"/>
    <property type="match status" value="1"/>
</dbReference>
<evidence type="ECO:0000256" key="2">
    <source>
        <dbReference type="SAM" id="Coils"/>
    </source>
</evidence>
<name>A0A3S2UQY7_9SPHI</name>
<dbReference type="AlphaFoldDB" id="A0A3S2UQY7"/>
<dbReference type="Gene3D" id="2.130.10.10">
    <property type="entry name" value="YVTN repeat-like/Quinoprotein amine dehydrogenase"/>
    <property type="match status" value="3"/>
</dbReference>
<keyword evidence="3" id="KW-0812">Transmembrane</keyword>
<dbReference type="OrthoDB" id="9809670at2"/>
<keyword evidence="2" id="KW-0175">Coiled coil</keyword>
<evidence type="ECO:0000256" key="1">
    <source>
        <dbReference type="ARBA" id="ARBA00022553"/>
    </source>
</evidence>
<dbReference type="SUPFAM" id="SSF46894">
    <property type="entry name" value="C-terminal effector domain of the bipartite response regulators"/>
    <property type="match status" value="1"/>
</dbReference>